<reference evidence="1" key="2">
    <citation type="journal article" date="2015" name="Fish Shellfish Immunol.">
        <title>Early steps in the European eel (Anguilla anguilla)-Vibrio vulnificus interaction in the gills: Role of the RtxA13 toxin.</title>
        <authorList>
            <person name="Callol A."/>
            <person name="Pajuelo D."/>
            <person name="Ebbesson L."/>
            <person name="Teles M."/>
            <person name="MacKenzie S."/>
            <person name="Amaro C."/>
        </authorList>
    </citation>
    <scope>NUCLEOTIDE SEQUENCE</scope>
</reference>
<accession>A0A0E9TM76</accession>
<protein>
    <submittedName>
        <fullName evidence="1">Uncharacterized protein</fullName>
    </submittedName>
</protein>
<evidence type="ECO:0000313" key="1">
    <source>
        <dbReference type="EMBL" id="JAH53828.1"/>
    </source>
</evidence>
<reference evidence="1" key="1">
    <citation type="submission" date="2014-11" db="EMBL/GenBank/DDBJ databases">
        <authorList>
            <person name="Amaro Gonzalez C."/>
        </authorList>
    </citation>
    <scope>NUCLEOTIDE SEQUENCE</scope>
</reference>
<sequence length="71" mass="8219">MGSVRRDRMSEKARFSISFRVKFKSPLLRLHSITETTAMLPETPITQHSPITALGATRSELTESRFWGRRR</sequence>
<organism evidence="1">
    <name type="scientific">Anguilla anguilla</name>
    <name type="common">European freshwater eel</name>
    <name type="synonym">Muraena anguilla</name>
    <dbReference type="NCBI Taxonomy" id="7936"/>
    <lineage>
        <taxon>Eukaryota</taxon>
        <taxon>Metazoa</taxon>
        <taxon>Chordata</taxon>
        <taxon>Craniata</taxon>
        <taxon>Vertebrata</taxon>
        <taxon>Euteleostomi</taxon>
        <taxon>Actinopterygii</taxon>
        <taxon>Neopterygii</taxon>
        <taxon>Teleostei</taxon>
        <taxon>Anguilliformes</taxon>
        <taxon>Anguillidae</taxon>
        <taxon>Anguilla</taxon>
    </lineage>
</organism>
<dbReference type="EMBL" id="GBXM01054749">
    <property type="protein sequence ID" value="JAH53828.1"/>
    <property type="molecule type" value="Transcribed_RNA"/>
</dbReference>
<proteinExistence type="predicted"/>
<name>A0A0E9TM76_ANGAN</name>
<dbReference type="AlphaFoldDB" id="A0A0E9TM76"/>